<reference evidence="3 4" key="1">
    <citation type="submission" date="2020-08" db="EMBL/GenBank/DDBJ databases">
        <title>Genomic Encyclopedia of Type Strains, Phase IV (KMG-IV): sequencing the most valuable type-strain genomes for metagenomic binning, comparative biology and taxonomic classification.</title>
        <authorList>
            <person name="Goeker M."/>
        </authorList>
    </citation>
    <scope>NUCLEOTIDE SEQUENCE [LARGE SCALE GENOMIC DNA]</scope>
    <source>
        <strain evidence="3 4">YIM 65646</strain>
    </source>
</reference>
<name>A0A841FN80_9ACTN</name>
<dbReference type="InterPro" id="IPR005545">
    <property type="entry name" value="YCII"/>
</dbReference>
<accession>A0A841FN80</accession>
<comment type="similarity">
    <text evidence="1">Belongs to the YciI family.</text>
</comment>
<proteinExistence type="inferred from homology"/>
<dbReference type="InterPro" id="IPR011008">
    <property type="entry name" value="Dimeric_a/b-barrel"/>
</dbReference>
<keyword evidence="4" id="KW-1185">Reference proteome</keyword>
<organism evidence="3 4">
    <name type="scientific">Phytomonospora endophytica</name>
    <dbReference type="NCBI Taxonomy" id="714109"/>
    <lineage>
        <taxon>Bacteria</taxon>
        <taxon>Bacillati</taxon>
        <taxon>Actinomycetota</taxon>
        <taxon>Actinomycetes</taxon>
        <taxon>Micromonosporales</taxon>
        <taxon>Micromonosporaceae</taxon>
        <taxon>Phytomonospora</taxon>
    </lineage>
</organism>
<dbReference type="PANTHER" id="PTHR37828">
    <property type="entry name" value="GSR2449 PROTEIN"/>
    <property type="match status" value="1"/>
</dbReference>
<dbReference type="SUPFAM" id="SSF54909">
    <property type="entry name" value="Dimeric alpha+beta barrel"/>
    <property type="match status" value="1"/>
</dbReference>
<dbReference type="Proteomes" id="UP000548476">
    <property type="component" value="Unassembled WGS sequence"/>
</dbReference>
<dbReference type="AlphaFoldDB" id="A0A841FN80"/>
<protein>
    <submittedName>
        <fullName evidence="3">Uncharacterized protein YciI</fullName>
    </submittedName>
</protein>
<sequence length="98" mass="10464">MFLVKVTYTAPLGEVDAWRPAHGDWLRELLGRRLLLLAGRRVPLTGGVYLAPDMPADALEGLLATDPYVVNGVAAHEVVAFTPLMAAEGLEGLLEPTG</sequence>
<evidence type="ECO:0000313" key="3">
    <source>
        <dbReference type="EMBL" id="MBB6037304.1"/>
    </source>
</evidence>
<dbReference type="PANTHER" id="PTHR37828:SF1">
    <property type="entry name" value="YCII-RELATED DOMAIN-CONTAINING PROTEIN"/>
    <property type="match status" value="1"/>
</dbReference>
<evidence type="ECO:0000256" key="1">
    <source>
        <dbReference type="ARBA" id="ARBA00007689"/>
    </source>
</evidence>
<dbReference type="RefSeq" id="WP_184790135.1">
    <property type="nucleotide sequence ID" value="NZ_BONT01000081.1"/>
</dbReference>
<evidence type="ECO:0000259" key="2">
    <source>
        <dbReference type="Pfam" id="PF03795"/>
    </source>
</evidence>
<comment type="caution">
    <text evidence="3">The sequence shown here is derived from an EMBL/GenBank/DDBJ whole genome shotgun (WGS) entry which is preliminary data.</text>
</comment>
<dbReference type="EMBL" id="JACHGT010000012">
    <property type="protein sequence ID" value="MBB6037304.1"/>
    <property type="molecule type" value="Genomic_DNA"/>
</dbReference>
<evidence type="ECO:0000313" key="4">
    <source>
        <dbReference type="Proteomes" id="UP000548476"/>
    </source>
</evidence>
<dbReference type="Pfam" id="PF03795">
    <property type="entry name" value="YCII"/>
    <property type="match status" value="1"/>
</dbReference>
<feature type="domain" description="YCII-related" evidence="2">
    <location>
        <begin position="1"/>
        <end position="81"/>
    </location>
</feature>
<gene>
    <name evidence="3" type="ORF">HNR73_005180</name>
</gene>